<dbReference type="STRING" id="578462.A0A0L0SB39"/>
<dbReference type="eggNOG" id="KOG1946">
    <property type="taxonomic scope" value="Eukaryota"/>
</dbReference>
<feature type="region of interest" description="Disordered" evidence="1">
    <location>
        <begin position="66"/>
        <end position="105"/>
    </location>
</feature>
<dbReference type="InterPro" id="IPR014876">
    <property type="entry name" value="DEK_C"/>
</dbReference>
<dbReference type="InterPro" id="IPR003121">
    <property type="entry name" value="SWIB_MDM2_domain"/>
</dbReference>
<reference evidence="5" key="2">
    <citation type="submission" date="2009-11" db="EMBL/GenBank/DDBJ databases">
        <title>The Genome Sequence of Allomyces macrogynus strain ATCC 38327.</title>
        <authorList>
            <consortium name="The Broad Institute Genome Sequencing Platform"/>
            <person name="Russ C."/>
            <person name="Cuomo C."/>
            <person name="Shea T."/>
            <person name="Young S.K."/>
            <person name="Zeng Q."/>
            <person name="Koehrsen M."/>
            <person name="Haas B."/>
            <person name="Borodovsky M."/>
            <person name="Guigo R."/>
            <person name="Alvarado L."/>
            <person name="Berlin A."/>
            <person name="Borenstein D."/>
            <person name="Chen Z."/>
            <person name="Engels R."/>
            <person name="Freedman E."/>
            <person name="Gellesch M."/>
            <person name="Goldberg J."/>
            <person name="Griggs A."/>
            <person name="Gujja S."/>
            <person name="Heiman D."/>
            <person name="Hepburn T."/>
            <person name="Howarth C."/>
            <person name="Jen D."/>
            <person name="Larson L."/>
            <person name="Lewis B."/>
            <person name="Mehta T."/>
            <person name="Park D."/>
            <person name="Pearson M."/>
            <person name="Roberts A."/>
            <person name="Saif S."/>
            <person name="Shenoy N."/>
            <person name="Sisk P."/>
            <person name="Stolte C."/>
            <person name="Sykes S."/>
            <person name="Walk T."/>
            <person name="White J."/>
            <person name="Yandava C."/>
            <person name="Burger G."/>
            <person name="Gray M.W."/>
            <person name="Holland P.W.H."/>
            <person name="King N."/>
            <person name="Lang F.B.F."/>
            <person name="Roger A.J."/>
            <person name="Ruiz-Trillo I."/>
            <person name="Lander E."/>
            <person name="Nusbaum C."/>
        </authorList>
    </citation>
    <scope>NUCLEOTIDE SEQUENCE [LARGE SCALE GENOMIC DNA]</scope>
    <source>
        <strain evidence="5">ATCC 38327</strain>
    </source>
</reference>
<reference evidence="4 5" key="1">
    <citation type="submission" date="2009-11" db="EMBL/GenBank/DDBJ databases">
        <title>Annotation of Allomyces macrogynus ATCC 38327.</title>
        <authorList>
            <consortium name="The Broad Institute Genome Sequencing Platform"/>
            <person name="Russ C."/>
            <person name="Cuomo C."/>
            <person name="Burger G."/>
            <person name="Gray M.W."/>
            <person name="Holland P.W.H."/>
            <person name="King N."/>
            <person name="Lang F.B.F."/>
            <person name="Roger A.J."/>
            <person name="Ruiz-Trillo I."/>
            <person name="Young S.K."/>
            <person name="Zeng Q."/>
            <person name="Gargeya S."/>
            <person name="Fitzgerald M."/>
            <person name="Haas B."/>
            <person name="Abouelleil A."/>
            <person name="Alvarado L."/>
            <person name="Arachchi H.M."/>
            <person name="Berlin A."/>
            <person name="Chapman S.B."/>
            <person name="Gearin G."/>
            <person name="Goldberg J."/>
            <person name="Griggs A."/>
            <person name="Gujja S."/>
            <person name="Hansen M."/>
            <person name="Heiman D."/>
            <person name="Howarth C."/>
            <person name="Larimer J."/>
            <person name="Lui A."/>
            <person name="MacDonald P.J.P."/>
            <person name="McCowen C."/>
            <person name="Montmayeur A."/>
            <person name="Murphy C."/>
            <person name="Neiman D."/>
            <person name="Pearson M."/>
            <person name="Priest M."/>
            <person name="Roberts A."/>
            <person name="Saif S."/>
            <person name="Shea T."/>
            <person name="Sisk P."/>
            <person name="Stolte C."/>
            <person name="Sykes S."/>
            <person name="Wortman J."/>
            <person name="Nusbaum C."/>
            <person name="Birren B."/>
        </authorList>
    </citation>
    <scope>NUCLEOTIDE SEQUENCE [LARGE SCALE GENOMIC DNA]</scope>
    <source>
        <strain evidence="4 5">ATCC 38327</strain>
    </source>
</reference>
<dbReference type="SMART" id="SM00151">
    <property type="entry name" value="SWIB"/>
    <property type="match status" value="2"/>
</dbReference>
<dbReference type="SUPFAM" id="SSF109715">
    <property type="entry name" value="DEK C-terminal domain"/>
    <property type="match status" value="1"/>
</dbReference>
<dbReference type="OMA" id="FSMNKYI"/>
<gene>
    <name evidence="4" type="ORF">AMAG_05170</name>
</gene>
<keyword evidence="5" id="KW-1185">Reference proteome</keyword>
<proteinExistence type="predicted"/>
<evidence type="ECO:0000259" key="3">
    <source>
        <dbReference type="PROSITE" id="PS51998"/>
    </source>
</evidence>
<evidence type="ECO:0000259" key="2">
    <source>
        <dbReference type="PROSITE" id="PS51925"/>
    </source>
</evidence>
<feature type="region of interest" description="Disordered" evidence="1">
    <location>
        <begin position="288"/>
        <end position="312"/>
    </location>
</feature>
<evidence type="ECO:0000313" key="5">
    <source>
        <dbReference type="Proteomes" id="UP000054350"/>
    </source>
</evidence>
<evidence type="ECO:0000313" key="4">
    <source>
        <dbReference type="EMBL" id="KNE59706.1"/>
    </source>
</evidence>
<sequence length="312" mass="33833">MASLPSDADLTAAIRDILHAQAQAIEGLAGLSRKVLRQHLEARFGCELAPLKDKIKATVEHLLTTDPALHEEAEKEEADEATADASMEEDDEPDHDDADMDGDFKPRRAGGFNIPYALSPTLAAVVGSEPRARAQVVKALWNYIKDRGLQDEADRRYVLCDAPLKALFDGADRVSGFGMQKFLSAHLFKLDDEGNPTQGSPKPKNNAKSPKTTPAKKRGRPPTRGAGAAAAKKAKAAESTSPKKRGSGFSLWEYIKQHDLQDPADRRLREVLGVDRVSSFGMQKLLSPHIGERVDVPGGAAGADEQHDDDDE</sequence>
<dbReference type="Pfam" id="PF02201">
    <property type="entry name" value="SWIB"/>
    <property type="match status" value="2"/>
</dbReference>
<feature type="compositionally biased region" description="Low complexity" evidence="1">
    <location>
        <begin position="200"/>
        <end position="213"/>
    </location>
</feature>
<accession>A0A0L0SB39</accession>
<evidence type="ECO:0008006" key="6">
    <source>
        <dbReference type="Google" id="ProtNLM"/>
    </source>
</evidence>
<dbReference type="OrthoDB" id="10251073at2759"/>
<feature type="region of interest" description="Disordered" evidence="1">
    <location>
        <begin position="192"/>
        <end position="247"/>
    </location>
</feature>
<name>A0A0L0SB39_ALLM3</name>
<dbReference type="SUPFAM" id="SSF47592">
    <property type="entry name" value="SWIB/MDM2 domain"/>
    <property type="match status" value="2"/>
</dbReference>
<dbReference type="InterPro" id="IPR036885">
    <property type="entry name" value="SWIB_MDM2_dom_sf"/>
</dbReference>
<feature type="compositionally biased region" description="Low complexity" evidence="1">
    <location>
        <begin position="222"/>
        <end position="231"/>
    </location>
</feature>
<protein>
    <recommendedName>
        <fullName evidence="6">DM2 domain-containing protein</fullName>
    </recommendedName>
</protein>
<evidence type="ECO:0000256" key="1">
    <source>
        <dbReference type="SAM" id="MobiDB-lite"/>
    </source>
</evidence>
<feature type="domain" description="DM2" evidence="2">
    <location>
        <begin position="111"/>
        <end position="189"/>
    </location>
</feature>
<dbReference type="VEuPathDB" id="FungiDB:AMAG_05170"/>
<dbReference type="PANTHER" id="PTHR13844">
    <property type="entry name" value="SWI/SNF-RELATED MATRIX-ASSOCIATED ACTIN-DEPENDENT REGULATOR OF CHROMATIN SUBFAMILY D"/>
    <property type="match status" value="1"/>
</dbReference>
<dbReference type="Gene3D" id="1.10.245.10">
    <property type="entry name" value="SWIB/MDM2 domain"/>
    <property type="match status" value="2"/>
</dbReference>
<feature type="domain" description="DEK-C" evidence="3">
    <location>
        <begin position="4"/>
        <end position="64"/>
    </location>
</feature>
<dbReference type="CDD" id="cd10567">
    <property type="entry name" value="SWIB-MDM2_like"/>
    <property type="match status" value="2"/>
</dbReference>
<dbReference type="AlphaFoldDB" id="A0A0L0SB39"/>
<dbReference type="InterPro" id="IPR019835">
    <property type="entry name" value="SWIB_domain"/>
</dbReference>
<dbReference type="Proteomes" id="UP000054350">
    <property type="component" value="Unassembled WGS sequence"/>
</dbReference>
<organism evidence="4 5">
    <name type="scientific">Allomyces macrogynus (strain ATCC 38327)</name>
    <name type="common">Allomyces javanicus var. macrogynus</name>
    <dbReference type="NCBI Taxonomy" id="578462"/>
    <lineage>
        <taxon>Eukaryota</taxon>
        <taxon>Fungi</taxon>
        <taxon>Fungi incertae sedis</taxon>
        <taxon>Blastocladiomycota</taxon>
        <taxon>Blastocladiomycetes</taxon>
        <taxon>Blastocladiales</taxon>
        <taxon>Blastocladiaceae</taxon>
        <taxon>Allomyces</taxon>
    </lineage>
</organism>
<dbReference type="Gene3D" id="1.10.10.60">
    <property type="entry name" value="Homeodomain-like"/>
    <property type="match status" value="1"/>
</dbReference>
<dbReference type="PROSITE" id="PS51925">
    <property type="entry name" value="SWIB_MDM2"/>
    <property type="match status" value="1"/>
</dbReference>
<dbReference type="PROSITE" id="PS51998">
    <property type="entry name" value="DEK_C"/>
    <property type="match status" value="1"/>
</dbReference>
<feature type="compositionally biased region" description="Acidic residues" evidence="1">
    <location>
        <begin position="74"/>
        <end position="101"/>
    </location>
</feature>
<dbReference type="EMBL" id="GG745335">
    <property type="protein sequence ID" value="KNE59706.1"/>
    <property type="molecule type" value="Genomic_DNA"/>
</dbReference>
<dbReference type="Pfam" id="PF08766">
    <property type="entry name" value="DEK_C"/>
    <property type="match status" value="1"/>
</dbReference>